<comment type="similarity">
    <text evidence="1">Belongs to the LysR transcriptional regulatory family.</text>
</comment>
<dbReference type="InterPro" id="IPR036388">
    <property type="entry name" value="WH-like_DNA-bd_sf"/>
</dbReference>
<dbReference type="Pfam" id="PF03466">
    <property type="entry name" value="LysR_substrate"/>
    <property type="match status" value="1"/>
</dbReference>
<dbReference type="InterPro" id="IPR036390">
    <property type="entry name" value="WH_DNA-bd_sf"/>
</dbReference>
<dbReference type="Gene3D" id="3.40.190.290">
    <property type="match status" value="1"/>
</dbReference>
<dbReference type="InterPro" id="IPR050950">
    <property type="entry name" value="HTH-type_LysR_regulators"/>
</dbReference>
<dbReference type="Gene3D" id="1.10.10.10">
    <property type="entry name" value="Winged helix-like DNA-binding domain superfamily/Winged helix DNA-binding domain"/>
    <property type="match status" value="1"/>
</dbReference>
<dbReference type="PROSITE" id="PS50931">
    <property type="entry name" value="HTH_LYSR"/>
    <property type="match status" value="1"/>
</dbReference>
<evidence type="ECO:0000256" key="2">
    <source>
        <dbReference type="ARBA" id="ARBA00023015"/>
    </source>
</evidence>
<name>A0ABV2L313_9HYPH</name>
<dbReference type="CDD" id="cd05466">
    <property type="entry name" value="PBP2_LTTR_substrate"/>
    <property type="match status" value="1"/>
</dbReference>
<dbReference type="Proteomes" id="UP001549145">
    <property type="component" value="Unassembled WGS sequence"/>
</dbReference>
<evidence type="ECO:0000313" key="7">
    <source>
        <dbReference type="Proteomes" id="UP001549145"/>
    </source>
</evidence>
<dbReference type="GO" id="GO:0003677">
    <property type="term" value="F:DNA binding"/>
    <property type="evidence" value="ECO:0007669"/>
    <property type="project" value="UniProtKB-KW"/>
</dbReference>
<reference evidence="6 7" key="1">
    <citation type="submission" date="2024-06" db="EMBL/GenBank/DDBJ databases">
        <title>Genomic Encyclopedia of Type Strains, Phase IV (KMG-IV): sequencing the most valuable type-strain genomes for metagenomic binning, comparative biology and taxonomic classification.</title>
        <authorList>
            <person name="Goeker M."/>
        </authorList>
    </citation>
    <scope>NUCLEOTIDE SEQUENCE [LARGE SCALE GENOMIC DNA]</scope>
    <source>
        <strain evidence="6 7">DSM 21331</strain>
    </source>
</reference>
<dbReference type="PANTHER" id="PTHR30419">
    <property type="entry name" value="HTH-TYPE TRANSCRIPTIONAL REGULATOR YBHD"/>
    <property type="match status" value="1"/>
</dbReference>
<gene>
    <name evidence="6" type="ORF">ABID43_001748</name>
</gene>
<organism evidence="6 7">
    <name type="scientific">Methylobacterium goesingense</name>
    <dbReference type="NCBI Taxonomy" id="243690"/>
    <lineage>
        <taxon>Bacteria</taxon>
        <taxon>Pseudomonadati</taxon>
        <taxon>Pseudomonadota</taxon>
        <taxon>Alphaproteobacteria</taxon>
        <taxon>Hyphomicrobiales</taxon>
        <taxon>Methylobacteriaceae</taxon>
        <taxon>Methylobacterium</taxon>
    </lineage>
</organism>
<dbReference type="PRINTS" id="PR00039">
    <property type="entry name" value="HTHLYSR"/>
</dbReference>
<dbReference type="EMBL" id="JBEPMM010000003">
    <property type="protein sequence ID" value="MET3692217.1"/>
    <property type="molecule type" value="Genomic_DNA"/>
</dbReference>
<feature type="domain" description="HTH lysR-type" evidence="5">
    <location>
        <begin position="14"/>
        <end position="71"/>
    </location>
</feature>
<evidence type="ECO:0000256" key="3">
    <source>
        <dbReference type="ARBA" id="ARBA00023125"/>
    </source>
</evidence>
<keyword evidence="3 6" id="KW-0238">DNA-binding</keyword>
<dbReference type="InterPro" id="IPR005119">
    <property type="entry name" value="LysR_subst-bd"/>
</dbReference>
<dbReference type="SUPFAM" id="SSF53850">
    <property type="entry name" value="Periplasmic binding protein-like II"/>
    <property type="match status" value="1"/>
</dbReference>
<evidence type="ECO:0000313" key="6">
    <source>
        <dbReference type="EMBL" id="MET3692217.1"/>
    </source>
</evidence>
<dbReference type="Pfam" id="PF00126">
    <property type="entry name" value="HTH_1"/>
    <property type="match status" value="1"/>
</dbReference>
<keyword evidence="2" id="KW-0805">Transcription regulation</keyword>
<dbReference type="PANTHER" id="PTHR30419:SF31">
    <property type="entry name" value="BLR3139 PROTEIN"/>
    <property type="match status" value="1"/>
</dbReference>
<keyword evidence="4" id="KW-0804">Transcription</keyword>
<dbReference type="SUPFAM" id="SSF46785">
    <property type="entry name" value="Winged helix' DNA-binding domain"/>
    <property type="match status" value="1"/>
</dbReference>
<sequence>MVRGPMAPRVWFGPLIDKLDLLLALSREQHFGRAAEACHVTQQTLSAGVKRLEGQLGTRLVQRGSRFQGFTPEGERVLAWARRIVADTRAMREDVATLRRGPAGHLRIAAIPTVLPMIAALTVPYHLRYPDVRLSVLSATSDDILDRIENLEADAGLTYLDGEPFGRLTAIPLFRERYQLLTAVGGLHDGMDRITWAEVGRTPLCLPTPDLQNRRIIDQQIRASGIEPAPALESNSMIVLMSHVRTLRWASIMPAVLTEALGPLPGLRAIPIVEPDIRQTVGIVVPEREPATPMVAALVGLCRQVARTLGDGALSAQALRSCAAQ</sequence>
<evidence type="ECO:0000259" key="5">
    <source>
        <dbReference type="PROSITE" id="PS50931"/>
    </source>
</evidence>
<comment type="caution">
    <text evidence="6">The sequence shown here is derived from an EMBL/GenBank/DDBJ whole genome shotgun (WGS) entry which is preliminary data.</text>
</comment>
<evidence type="ECO:0000256" key="1">
    <source>
        <dbReference type="ARBA" id="ARBA00009437"/>
    </source>
</evidence>
<accession>A0ABV2L313</accession>
<evidence type="ECO:0000256" key="4">
    <source>
        <dbReference type="ARBA" id="ARBA00023163"/>
    </source>
</evidence>
<dbReference type="InterPro" id="IPR000847">
    <property type="entry name" value="LysR_HTH_N"/>
</dbReference>
<proteinExistence type="inferred from homology"/>
<protein>
    <submittedName>
        <fullName evidence="6">DNA-binding transcriptional LysR family regulator</fullName>
    </submittedName>
</protein>
<keyword evidence="7" id="KW-1185">Reference proteome</keyword>